<dbReference type="AlphaFoldDB" id="A0A015TUM8"/>
<proteinExistence type="predicted"/>
<accession>A0A015TUM8</accession>
<name>A0A015TUM8_BACFG</name>
<evidence type="ECO:0000313" key="3">
    <source>
        <dbReference type="Proteomes" id="UP000020773"/>
    </source>
</evidence>
<evidence type="ECO:0000256" key="1">
    <source>
        <dbReference type="SAM" id="MobiDB-lite"/>
    </source>
</evidence>
<evidence type="ECO:0000313" key="2">
    <source>
        <dbReference type="EMBL" id="EXY88094.1"/>
    </source>
</evidence>
<comment type="caution">
    <text evidence="2">The sequence shown here is derived from an EMBL/GenBank/DDBJ whole genome shotgun (WGS) entry which is preliminary data.</text>
</comment>
<gene>
    <name evidence="2" type="ORF">M125_5270</name>
</gene>
<reference evidence="2 3" key="1">
    <citation type="submission" date="2014-02" db="EMBL/GenBank/DDBJ databases">
        <authorList>
            <person name="Sears C."/>
            <person name="Carroll K."/>
            <person name="Sack B.R."/>
            <person name="Qadri F."/>
            <person name="Myers L.L."/>
            <person name="Chung G.-T."/>
            <person name="Escheverria P."/>
            <person name="Fraser C.M."/>
            <person name="Sadzewicz L."/>
            <person name="Shefchek K.A."/>
            <person name="Tallon L."/>
            <person name="Das S.P."/>
            <person name="Daugherty S."/>
            <person name="Mongodin E.F."/>
        </authorList>
    </citation>
    <scope>NUCLEOTIDE SEQUENCE [LARGE SCALE GENOMIC DNA]</scope>
    <source>
        <strain evidence="3">3998T(B)3</strain>
    </source>
</reference>
<organism evidence="2 3">
    <name type="scientific">Bacteroides fragilis str. 3998T(B)3</name>
    <dbReference type="NCBI Taxonomy" id="1339316"/>
    <lineage>
        <taxon>Bacteria</taxon>
        <taxon>Pseudomonadati</taxon>
        <taxon>Bacteroidota</taxon>
        <taxon>Bacteroidia</taxon>
        <taxon>Bacteroidales</taxon>
        <taxon>Bacteroidaceae</taxon>
        <taxon>Bacteroides</taxon>
    </lineage>
</organism>
<dbReference type="EMBL" id="JGDB01000313">
    <property type="protein sequence ID" value="EXY88094.1"/>
    <property type="molecule type" value="Genomic_DNA"/>
</dbReference>
<protein>
    <submittedName>
        <fullName evidence="2">Uncharacterized protein</fullName>
    </submittedName>
</protein>
<sequence length="51" mass="5736">MRLSPAGIRSLRKDRETALPEDNDTGTEYAVITGMDRPTGTRTTRPNFRIT</sequence>
<dbReference type="Proteomes" id="UP000020773">
    <property type="component" value="Unassembled WGS sequence"/>
</dbReference>
<feature type="region of interest" description="Disordered" evidence="1">
    <location>
        <begin position="1"/>
        <end position="27"/>
    </location>
</feature>